<dbReference type="EMBL" id="CP054140">
    <property type="protein sequence ID" value="QQG64692.1"/>
    <property type="molecule type" value="Genomic_DNA"/>
</dbReference>
<dbReference type="InterPro" id="IPR027417">
    <property type="entry name" value="P-loop_NTPase"/>
</dbReference>
<evidence type="ECO:0000313" key="5">
    <source>
        <dbReference type="EMBL" id="QQG64692.1"/>
    </source>
</evidence>
<dbReference type="CDD" id="cd03293">
    <property type="entry name" value="ABC_NrtD_SsuB_transporters"/>
    <property type="match status" value="1"/>
</dbReference>
<evidence type="ECO:0000259" key="4">
    <source>
        <dbReference type="PROSITE" id="PS50893"/>
    </source>
</evidence>
<dbReference type="PROSITE" id="PS00211">
    <property type="entry name" value="ABC_TRANSPORTER_1"/>
    <property type="match status" value="1"/>
</dbReference>
<dbReference type="InterPro" id="IPR003439">
    <property type="entry name" value="ABC_transporter-like_ATP-bd"/>
</dbReference>
<dbReference type="SUPFAM" id="SSF52540">
    <property type="entry name" value="P-loop containing nucleoside triphosphate hydrolases"/>
    <property type="match status" value="1"/>
</dbReference>
<keyword evidence="3 5" id="KW-0067">ATP-binding</keyword>
<dbReference type="SMART" id="SM00382">
    <property type="entry name" value="AAA"/>
    <property type="match status" value="1"/>
</dbReference>
<protein>
    <submittedName>
        <fullName evidence="5">ABC transporter ATP-binding protein</fullName>
    </submittedName>
</protein>
<dbReference type="RefSeq" id="WP_199263524.1">
    <property type="nucleotide sequence ID" value="NZ_CP054140.1"/>
</dbReference>
<feature type="domain" description="ABC transporter" evidence="4">
    <location>
        <begin position="2"/>
        <end position="234"/>
    </location>
</feature>
<name>A0A7T5VB77_9BACT</name>
<dbReference type="Pfam" id="PF00005">
    <property type="entry name" value="ABC_tran"/>
    <property type="match status" value="1"/>
</dbReference>
<dbReference type="GO" id="GO:0005524">
    <property type="term" value="F:ATP binding"/>
    <property type="evidence" value="ECO:0007669"/>
    <property type="project" value="UniProtKB-KW"/>
</dbReference>
<dbReference type="KEGG" id="dog:HP555_01845"/>
<dbReference type="InterPro" id="IPR003593">
    <property type="entry name" value="AAA+_ATPase"/>
</dbReference>
<dbReference type="Gene3D" id="3.40.50.300">
    <property type="entry name" value="P-loop containing nucleotide triphosphate hydrolases"/>
    <property type="match status" value="1"/>
</dbReference>
<gene>
    <name evidence="5" type="ORF">HP555_01845</name>
</gene>
<dbReference type="PANTHER" id="PTHR42788">
    <property type="entry name" value="TAURINE IMPORT ATP-BINDING PROTEIN-RELATED"/>
    <property type="match status" value="1"/>
</dbReference>
<sequence length="250" mass="27296">MIRFVRVCKSYTQKDRSVVPVFAGLDLHIAAGELVCVLGASGCGKTTLLNLAAGFVFPASGSVLFEGNPVQGPGPECGVVFQDATLFPWLTAYGNVAFALKQRGVRGQQLKETTSEYLAFMGLADQAHQYPCGLSGGMRQRVAIARVLALASRVLLMDEPFSALDAHSRERMQDELLRVHAHAGQTILYVTHSVAEAAYLGDRIILLGQRGVLLDIPVTVARPRRRSGEELLPVEEQLRACLRQEYTKEE</sequence>
<evidence type="ECO:0000256" key="3">
    <source>
        <dbReference type="ARBA" id="ARBA00022840"/>
    </source>
</evidence>
<dbReference type="GO" id="GO:0016887">
    <property type="term" value="F:ATP hydrolysis activity"/>
    <property type="evidence" value="ECO:0007669"/>
    <property type="project" value="InterPro"/>
</dbReference>
<evidence type="ECO:0000256" key="2">
    <source>
        <dbReference type="ARBA" id="ARBA00022741"/>
    </source>
</evidence>
<keyword evidence="1" id="KW-0813">Transport</keyword>
<dbReference type="AlphaFoldDB" id="A0A7T5VB77"/>
<organism evidence="5 6">
    <name type="scientific">Desulfobulbus oligotrophicus</name>
    <dbReference type="NCBI Taxonomy" id="1909699"/>
    <lineage>
        <taxon>Bacteria</taxon>
        <taxon>Pseudomonadati</taxon>
        <taxon>Thermodesulfobacteriota</taxon>
        <taxon>Desulfobulbia</taxon>
        <taxon>Desulfobulbales</taxon>
        <taxon>Desulfobulbaceae</taxon>
        <taxon>Desulfobulbus</taxon>
    </lineage>
</organism>
<accession>A0A7T5VB77</accession>
<proteinExistence type="predicted"/>
<keyword evidence="2" id="KW-0547">Nucleotide-binding</keyword>
<dbReference type="InterPro" id="IPR050166">
    <property type="entry name" value="ABC_transporter_ATP-bind"/>
</dbReference>
<dbReference type="Proteomes" id="UP000596092">
    <property type="component" value="Chromosome"/>
</dbReference>
<dbReference type="InterPro" id="IPR017871">
    <property type="entry name" value="ABC_transporter-like_CS"/>
</dbReference>
<evidence type="ECO:0000313" key="6">
    <source>
        <dbReference type="Proteomes" id="UP000596092"/>
    </source>
</evidence>
<dbReference type="PANTHER" id="PTHR42788:SF13">
    <property type="entry name" value="ALIPHATIC SULFONATES IMPORT ATP-BINDING PROTEIN SSUB"/>
    <property type="match status" value="1"/>
</dbReference>
<keyword evidence="6" id="KW-1185">Reference proteome</keyword>
<reference evidence="5 6" key="1">
    <citation type="submission" date="2020-05" db="EMBL/GenBank/DDBJ databases">
        <title>Complete genome of Desulfobulbus oligotrophicus.</title>
        <authorList>
            <person name="Podar M."/>
        </authorList>
    </citation>
    <scope>NUCLEOTIDE SEQUENCE [LARGE SCALE GENOMIC DNA]</scope>
    <source>
        <strain evidence="5 6">Prop6</strain>
    </source>
</reference>
<dbReference type="PROSITE" id="PS50893">
    <property type="entry name" value="ABC_TRANSPORTER_2"/>
    <property type="match status" value="1"/>
</dbReference>
<evidence type="ECO:0000256" key="1">
    <source>
        <dbReference type="ARBA" id="ARBA00022448"/>
    </source>
</evidence>